<accession>A0A8E5MJK2</accession>
<feature type="compositionally biased region" description="Basic and acidic residues" evidence="3">
    <location>
        <begin position="192"/>
        <end position="209"/>
    </location>
</feature>
<dbReference type="InterPro" id="IPR040746">
    <property type="entry name" value="THO1_MOS11_C"/>
</dbReference>
<dbReference type="RefSeq" id="XP_042999370.1">
    <property type="nucleotide sequence ID" value="XM_043143437.1"/>
</dbReference>
<evidence type="ECO:0000313" key="5">
    <source>
        <dbReference type="EMBL" id="QUC21697.1"/>
    </source>
</evidence>
<evidence type="ECO:0000256" key="1">
    <source>
        <dbReference type="ARBA" id="ARBA00022553"/>
    </source>
</evidence>
<dbReference type="PANTHER" id="PTHR46551:SF1">
    <property type="entry name" value="SAP DOMAIN-CONTAINING RIBONUCLEOPROTEIN"/>
    <property type="match status" value="1"/>
</dbReference>
<dbReference type="InterPro" id="IPR036361">
    <property type="entry name" value="SAP_dom_sf"/>
</dbReference>
<dbReference type="GeneID" id="66066717"/>
<evidence type="ECO:0000313" key="6">
    <source>
        <dbReference type="Proteomes" id="UP000027002"/>
    </source>
</evidence>
<dbReference type="EMBL" id="CP072756">
    <property type="protein sequence ID" value="QUC21697.1"/>
    <property type="molecule type" value="Genomic_DNA"/>
</dbReference>
<dbReference type="PANTHER" id="PTHR46551">
    <property type="entry name" value="SAP DOMAIN-CONTAINING RIBONUCLEOPROTEIN"/>
    <property type="match status" value="1"/>
</dbReference>
<dbReference type="SUPFAM" id="SSF68906">
    <property type="entry name" value="SAP domain"/>
    <property type="match status" value="1"/>
</dbReference>
<evidence type="ECO:0000256" key="3">
    <source>
        <dbReference type="SAM" id="MobiDB-lite"/>
    </source>
</evidence>
<feature type="compositionally biased region" description="Low complexity" evidence="3">
    <location>
        <begin position="82"/>
        <end position="99"/>
    </location>
</feature>
<dbReference type="GO" id="GO:0005634">
    <property type="term" value="C:nucleus"/>
    <property type="evidence" value="ECO:0007669"/>
    <property type="project" value="TreeGrafter"/>
</dbReference>
<sequence length="249" mass="26319">MTDYNSLKVPDLKGLLGRRKLQQSGNKQALIARLQEDDDKIAAAAKLAAARAAAAKADAEEDQVSYSDGSDDEAAPPETAGAKPVSAAEPKPAAAAPASKKNKDATRAPTSAGEPTEADVAAPSYAIGLASSAADEEAIRRAERAKRFGIEQDDEARQRAERAKRFGLAQNDLASGLDSALPDRPLKRGRGARGDGEGIRPFKRQSLDRRGHHGRVTRYGGNRQRVGGVLDDAAERAKADKRAARFATA</sequence>
<gene>
    <name evidence="5" type="ORF">UV8b_05940</name>
</gene>
<dbReference type="GO" id="GO:0016973">
    <property type="term" value="P:poly(A)+ mRNA export from nucleus"/>
    <property type="evidence" value="ECO:0007669"/>
    <property type="project" value="TreeGrafter"/>
</dbReference>
<dbReference type="Pfam" id="PF18592">
    <property type="entry name" value="Tho1_MOS11_C"/>
    <property type="match status" value="1"/>
</dbReference>
<keyword evidence="6" id="KW-1185">Reference proteome</keyword>
<keyword evidence="1" id="KW-0597">Phosphoprotein</keyword>
<dbReference type="SMART" id="SM00513">
    <property type="entry name" value="SAP"/>
    <property type="match status" value="1"/>
</dbReference>
<name>A0A8E5MJK2_USTVR</name>
<feature type="region of interest" description="Disordered" evidence="3">
    <location>
        <begin position="166"/>
        <end position="223"/>
    </location>
</feature>
<dbReference type="Gene3D" id="1.10.720.30">
    <property type="entry name" value="SAP domain"/>
    <property type="match status" value="1"/>
</dbReference>
<dbReference type="Pfam" id="PF02037">
    <property type="entry name" value="SAP"/>
    <property type="match status" value="1"/>
</dbReference>
<evidence type="ECO:0000259" key="4">
    <source>
        <dbReference type="PROSITE" id="PS50800"/>
    </source>
</evidence>
<protein>
    <recommendedName>
        <fullName evidence="4">SAP domain-containing protein</fullName>
    </recommendedName>
</protein>
<dbReference type="AlphaFoldDB" id="A0A8E5MJK2"/>
<evidence type="ECO:0000256" key="2">
    <source>
        <dbReference type="ARBA" id="ARBA00046328"/>
    </source>
</evidence>
<dbReference type="PROSITE" id="PS50800">
    <property type="entry name" value="SAP"/>
    <property type="match status" value="1"/>
</dbReference>
<dbReference type="Proteomes" id="UP000027002">
    <property type="component" value="Chromosome 4"/>
</dbReference>
<dbReference type="KEGG" id="uvi:66066717"/>
<feature type="domain" description="SAP" evidence="4">
    <location>
        <begin position="4"/>
        <end position="38"/>
    </location>
</feature>
<dbReference type="OrthoDB" id="445357at2759"/>
<organism evidence="5 6">
    <name type="scientific">Ustilaginoidea virens</name>
    <name type="common">Rice false smut fungus</name>
    <name type="synonym">Villosiclava virens</name>
    <dbReference type="NCBI Taxonomy" id="1159556"/>
    <lineage>
        <taxon>Eukaryota</taxon>
        <taxon>Fungi</taxon>
        <taxon>Dikarya</taxon>
        <taxon>Ascomycota</taxon>
        <taxon>Pezizomycotina</taxon>
        <taxon>Sordariomycetes</taxon>
        <taxon>Hypocreomycetidae</taxon>
        <taxon>Hypocreales</taxon>
        <taxon>Clavicipitaceae</taxon>
        <taxon>Ustilaginoidea</taxon>
    </lineage>
</organism>
<feature type="compositionally biased region" description="Acidic residues" evidence="3">
    <location>
        <begin position="59"/>
        <end position="75"/>
    </location>
</feature>
<reference evidence="5" key="1">
    <citation type="submission" date="2020-03" db="EMBL/GenBank/DDBJ databases">
        <title>A mixture of massive structural variations and highly conserved coding sequences in Ustilaginoidea virens genome.</title>
        <authorList>
            <person name="Zhang K."/>
            <person name="Zhao Z."/>
            <person name="Zhang Z."/>
            <person name="Li Y."/>
            <person name="Hsiang T."/>
            <person name="Sun W."/>
        </authorList>
    </citation>
    <scope>NUCLEOTIDE SEQUENCE</scope>
    <source>
        <strain evidence="5">UV-8b</strain>
    </source>
</reference>
<dbReference type="InterPro" id="IPR052240">
    <property type="entry name" value="SAP_domain_ribonucleoprotein"/>
</dbReference>
<proteinExistence type="inferred from homology"/>
<feature type="region of interest" description="Disordered" evidence="3">
    <location>
        <begin position="52"/>
        <end position="122"/>
    </location>
</feature>
<dbReference type="InterPro" id="IPR003034">
    <property type="entry name" value="SAP_dom"/>
</dbReference>
<comment type="similarity">
    <text evidence="2">Belongs to the SAP domain-containing ribonucleoprotein family.</text>
</comment>